<dbReference type="InterPro" id="IPR016181">
    <property type="entry name" value="Acyl_CoA_acyltransferase"/>
</dbReference>
<dbReference type="KEGG" id="sste:SAMEA4384403_0150"/>
<feature type="domain" description="N-acetyltransferase" evidence="1">
    <location>
        <begin position="137"/>
        <end position="278"/>
    </location>
</feature>
<sequence>MEWVVYSKDNIPEYFSESLSNQNGKYNLMERLVFQIKENVFDDYYIAAVFNNNKIVAHIVHTPPYPVQIAILVDADEVIQFISKHLSDHNLSSRGIAGDKEMMEKLANKLYEDWHVNLNEGVFVCHEVINEFKDVPGNTKIAQQEDEILLKEWYIAAMIEMDLEIELKYKNEQQIKATIDGWIVNKLGQFWMKEEEPVSFVKFVPVQEYFAHVGMVYTPKAFRKNGYAARNVALLTKQLLKTFKYTTLYTDLNNSTSNKIYKEIGYKQVAEFIQILPE</sequence>
<dbReference type="GO" id="GO:0016747">
    <property type="term" value="F:acyltransferase activity, transferring groups other than amino-acyl groups"/>
    <property type="evidence" value="ECO:0007669"/>
    <property type="project" value="InterPro"/>
</dbReference>
<evidence type="ECO:0000313" key="2">
    <source>
        <dbReference type="EMBL" id="SNV55151.1"/>
    </source>
</evidence>
<reference evidence="2 3" key="1">
    <citation type="submission" date="2017-06" db="EMBL/GenBank/DDBJ databases">
        <authorList>
            <consortium name="Pathogen Informatics"/>
        </authorList>
    </citation>
    <scope>NUCLEOTIDE SEQUENCE [LARGE SCALE GENOMIC DNA]</scope>
    <source>
        <strain evidence="2 3">NCTC13839</strain>
    </source>
</reference>
<dbReference type="EMBL" id="LT906462">
    <property type="protein sequence ID" value="SNV55151.1"/>
    <property type="molecule type" value="Genomic_DNA"/>
</dbReference>
<evidence type="ECO:0000259" key="1">
    <source>
        <dbReference type="PROSITE" id="PS51186"/>
    </source>
</evidence>
<dbReference type="InterPro" id="IPR013653">
    <property type="entry name" value="GCN5-like_dom"/>
</dbReference>
<dbReference type="AlphaFoldDB" id="A0A239Y7C6"/>
<dbReference type="Proteomes" id="UP000242084">
    <property type="component" value="Chromosome 1"/>
</dbReference>
<dbReference type="Pfam" id="PF08445">
    <property type="entry name" value="FR47"/>
    <property type="match status" value="1"/>
</dbReference>
<proteinExistence type="predicted"/>
<organism evidence="2 3">
    <name type="scientific">Mammaliicoccus stepanovicii</name>
    <dbReference type="NCBI Taxonomy" id="643214"/>
    <lineage>
        <taxon>Bacteria</taxon>
        <taxon>Bacillati</taxon>
        <taxon>Bacillota</taxon>
        <taxon>Bacilli</taxon>
        <taxon>Bacillales</taxon>
        <taxon>Staphylococcaceae</taxon>
        <taxon>Mammaliicoccus</taxon>
    </lineage>
</organism>
<dbReference type="PROSITE" id="PS51186">
    <property type="entry name" value="GNAT"/>
    <property type="match status" value="1"/>
</dbReference>
<dbReference type="RefSeq" id="WP_095085380.1">
    <property type="nucleotide sequence ID" value="NZ_BMDM01000009.1"/>
</dbReference>
<name>A0A239Y7C6_9STAP</name>
<dbReference type="Gene3D" id="3.40.630.30">
    <property type="match status" value="1"/>
</dbReference>
<protein>
    <submittedName>
        <fullName evidence="2">Predicted acetyltransferase</fullName>
    </submittedName>
</protein>
<dbReference type="SUPFAM" id="SSF55729">
    <property type="entry name" value="Acyl-CoA N-acyltransferases (Nat)"/>
    <property type="match status" value="1"/>
</dbReference>
<gene>
    <name evidence="2" type="ORF">SAMEA4384403_00150</name>
</gene>
<evidence type="ECO:0000313" key="3">
    <source>
        <dbReference type="Proteomes" id="UP000242084"/>
    </source>
</evidence>
<dbReference type="InterPro" id="IPR000182">
    <property type="entry name" value="GNAT_dom"/>
</dbReference>
<accession>A0A239Y7C6</accession>
<keyword evidence="3" id="KW-1185">Reference proteome</keyword>
<dbReference type="OrthoDB" id="3174529at2"/>
<keyword evidence="2" id="KW-0808">Transferase</keyword>